<reference evidence="1" key="1">
    <citation type="submission" date="2015-11" db="EMBL/GenBank/DDBJ databases">
        <title>De novo transcriptome assembly of four potential Pierce s Disease insect vectors from Arizona vineyards.</title>
        <authorList>
            <person name="Tassone E.E."/>
        </authorList>
    </citation>
    <scope>NUCLEOTIDE SEQUENCE</scope>
</reference>
<proteinExistence type="predicted"/>
<dbReference type="AlphaFoldDB" id="A0A1B6G2B4"/>
<dbReference type="Pfam" id="PF10184">
    <property type="entry name" value="DUF2358"/>
    <property type="match status" value="1"/>
</dbReference>
<name>A0A1B6G2B4_9HEMI</name>
<dbReference type="PANTHER" id="PTHR31094:SF2">
    <property type="entry name" value="RIKEN CDNA 2310061I04 GENE"/>
    <property type="match status" value="1"/>
</dbReference>
<dbReference type="PANTHER" id="PTHR31094">
    <property type="entry name" value="RIKEN CDNA 2310061I04 GENE"/>
    <property type="match status" value="1"/>
</dbReference>
<dbReference type="InterPro" id="IPR018790">
    <property type="entry name" value="DUF2358"/>
</dbReference>
<dbReference type="EMBL" id="GECZ01013248">
    <property type="protein sequence ID" value="JAS56521.1"/>
    <property type="molecule type" value="Transcribed_RNA"/>
</dbReference>
<protein>
    <submittedName>
        <fullName evidence="1">Uncharacterized protein</fullName>
    </submittedName>
</protein>
<evidence type="ECO:0000313" key="1">
    <source>
        <dbReference type="EMBL" id="JAS56521.1"/>
    </source>
</evidence>
<organism evidence="1">
    <name type="scientific">Cuerna arida</name>
    <dbReference type="NCBI Taxonomy" id="1464854"/>
    <lineage>
        <taxon>Eukaryota</taxon>
        <taxon>Metazoa</taxon>
        <taxon>Ecdysozoa</taxon>
        <taxon>Arthropoda</taxon>
        <taxon>Hexapoda</taxon>
        <taxon>Insecta</taxon>
        <taxon>Pterygota</taxon>
        <taxon>Neoptera</taxon>
        <taxon>Paraneoptera</taxon>
        <taxon>Hemiptera</taxon>
        <taxon>Auchenorrhyncha</taxon>
        <taxon>Membracoidea</taxon>
        <taxon>Cicadellidae</taxon>
        <taxon>Cicadellinae</taxon>
        <taxon>Proconiini</taxon>
        <taxon>Cuerna</taxon>
    </lineage>
</organism>
<gene>
    <name evidence="1" type="ORF">g.31409</name>
</gene>
<sequence>MAVSIRTYSCKIVPAIQVISSRKSLHLHSVSLKSKPGIAGTISRSVFLNQFLCKRRLGSISSVRSIEDDQFVENQNEFKPKLNICINGEQASFSLNLRINSFQPSLLDTNKRACSKDTLLLQNSLRETYLHDKYSQSPLLLGITSSPFISDYEKQMILLSETTKEPTPEPPKNESGKPTADQLNVVHQVLSNTLPKLFVQPLDYSIYHQNLIFENNIRGTKTVGIFHYVRQIALLRMIGHFKFAYVKFDILKITSHPEDGTVKVRWRIRGISGMKVFFNFWKFNILNMKESVEREQESWYDGFSVFFVDGEGKVFKHVVDKMQPDPEEKTDIVKPSLATKLAMMLGLTPLDCLEYPHVISALRESSRCLSDAMLPLDKIE</sequence>
<accession>A0A1B6G2B4</accession>